<dbReference type="EMBL" id="VIEB01000917">
    <property type="protein sequence ID" value="TQD78265.1"/>
    <property type="molecule type" value="Genomic_DNA"/>
</dbReference>
<evidence type="ECO:0000256" key="4">
    <source>
        <dbReference type="SAM" id="SignalP"/>
    </source>
</evidence>
<name>A0A540KVK4_MALBA</name>
<dbReference type="PANTHER" id="PTHR31623">
    <property type="entry name" value="F21J9.9"/>
    <property type="match status" value="1"/>
</dbReference>
<accession>A0A540KVK4</accession>
<feature type="chain" id="PRO_5021789479" evidence="4">
    <location>
        <begin position="20"/>
        <end position="88"/>
    </location>
</feature>
<protein>
    <submittedName>
        <fullName evidence="5">Uncharacterized protein</fullName>
    </submittedName>
</protein>
<gene>
    <name evidence="5" type="ORF">C1H46_036210</name>
</gene>
<keyword evidence="2" id="KW-0808">Transferase</keyword>
<dbReference type="InterPro" id="IPR023213">
    <property type="entry name" value="CAT-like_dom_sf"/>
</dbReference>
<sequence>MTGHLLLVHANFFECGGLAIGVSMSHEAADVCMGSTFIKTWAATALGLASSTSNGDHHQVPLPPDPHFGAVASFYPPLDFLHRLWKSL</sequence>
<evidence type="ECO:0000256" key="3">
    <source>
        <dbReference type="ARBA" id="ARBA00023315"/>
    </source>
</evidence>
<proteinExistence type="inferred from homology"/>
<comment type="similarity">
    <text evidence="1">Belongs to the plant acyltransferase family.</text>
</comment>
<feature type="signal peptide" evidence="4">
    <location>
        <begin position="1"/>
        <end position="19"/>
    </location>
</feature>
<evidence type="ECO:0000313" key="5">
    <source>
        <dbReference type="EMBL" id="TQD78265.1"/>
    </source>
</evidence>
<dbReference type="GO" id="GO:0016746">
    <property type="term" value="F:acyltransferase activity"/>
    <property type="evidence" value="ECO:0007669"/>
    <property type="project" value="UniProtKB-KW"/>
</dbReference>
<keyword evidence="3" id="KW-0012">Acyltransferase</keyword>
<comment type="caution">
    <text evidence="5">The sequence shown here is derived from an EMBL/GenBank/DDBJ whole genome shotgun (WGS) entry which is preliminary data.</text>
</comment>
<dbReference type="Pfam" id="PF02458">
    <property type="entry name" value="Transferase"/>
    <property type="match status" value="1"/>
</dbReference>
<evidence type="ECO:0000313" key="6">
    <source>
        <dbReference type="Proteomes" id="UP000315295"/>
    </source>
</evidence>
<organism evidence="5 6">
    <name type="scientific">Malus baccata</name>
    <name type="common">Siberian crab apple</name>
    <name type="synonym">Pyrus baccata</name>
    <dbReference type="NCBI Taxonomy" id="106549"/>
    <lineage>
        <taxon>Eukaryota</taxon>
        <taxon>Viridiplantae</taxon>
        <taxon>Streptophyta</taxon>
        <taxon>Embryophyta</taxon>
        <taxon>Tracheophyta</taxon>
        <taxon>Spermatophyta</taxon>
        <taxon>Magnoliopsida</taxon>
        <taxon>eudicotyledons</taxon>
        <taxon>Gunneridae</taxon>
        <taxon>Pentapetalae</taxon>
        <taxon>rosids</taxon>
        <taxon>fabids</taxon>
        <taxon>Rosales</taxon>
        <taxon>Rosaceae</taxon>
        <taxon>Amygdaloideae</taxon>
        <taxon>Maleae</taxon>
        <taxon>Malus</taxon>
    </lineage>
</organism>
<dbReference type="AlphaFoldDB" id="A0A540KVK4"/>
<keyword evidence="4" id="KW-0732">Signal</keyword>
<dbReference type="PANTHER" id="PTHR31623:SF122">
    <property type="entry name" value="HXXXD-TYPE ACYL-TRANSFERASE FAMILY PROTEIN"/>
    <property type="match status" value="1"/>
</dbReference>
<dbReference type="Gene3D" id="3.30.559.10">
    <property type="entry name" value="Chloramphenicol acetyltransferase-like domain"/>
    <property type="match status" value="1"/>
</dbReference>
<dbReference type="Proteomes" id="UP000315295">
    <property type="component" value="Unassembled WGS sequence"/>
</dbReference>
<evidence type="ECO:0000256" key="1">
    <source>
        <dbReference type="ARBA" id="ARBA00009861"/>
    </source>
</evidence>
<reference evidence="5 6" key="1">
    <citation type="journal article" date="2019" name="G3 (Bethesda)">
        <title>Sequencing of a Wild Apple (Malus baccata) Genome Unravels the Differences Between Cultivated and Wild Apple Species Regarding Disease Resistance and Cold Tolerance.</title>
        <authorList>
            <person name="Chen X."/>
        </authorList>
    </citation>
    <scope>NUCLEOTIDE SEQUENCE [LARGE SCALE GENOMIC DNA]</scope>
    <source>
        <strain evidence="6">cv. Shandingzi</strain>
        <tissue evidence="5">Leaves</tissue>
    </source>
</reference>
<evidence type="ECO:0000256" key="2">
    <source>
        <dbReference type="ARBA" id="ARBA00022679"/>
    </source>
</evidence>
<keyword evidence="6" id="KW-1185">Reference proteome</keyword>